<sequence>MASPKLLFISCSIFIYLFSLTIAQNELLLNVCLNDKGNFTANSSYQANLNHLLSSLTSNNEIDYGFYNASYGRNTDKVNAMALCRGDVKPDICHSCIKNSSLQLTKRCPNQKEAVVWYDDCMLRYSNRSLFGNMEYTPYAWMYNVNNVSEVSQFREVLGKLLNNLTKKAASGGPLRKFATGNSTTPSSQSIYALMQCTPDLSEQECVDCLNNATSLIPQCCDGRQGGRVIAPSCNFRYEKGIFYDSTVYAATPSPSPSTSSSSPTPSPQSPSSSSPTPSPQSPSSSSPTPASHPAASEEPTQSPPPPPSPTNSATQRVFAGRESNLSQTVVHIAVPLLILQYLSSTSAIFLE</sequence>
<name>A0ACC0XWL9_9ROSI</name>
<keyword evidence="2" id="KW-1185">Reference proteome</keyword>
<proteinExistence type="predicted"/>
<reference evidence="2" key="1">
    <citation type="journal article" date="2023" name="G3 (Bethesda)">
        <title>Genome assembly and association tests identify interacting loci associated with vigor, precocity, and sex in interspecific pistachio rootstocks.</title>
        <authorList>
            <person name="Palmer W."/>
            <person name="Jacygrad E."/>
            <person name="Sagayaradj S."/>
            <person name="Cavanaugh K."/>
            <person name="Han R."/>
            <person name="Bertier L."/>
            <person name="Beede B."/>
            <person name="Kafkas S."/>
            <person name="Golino D."/>
            <person name="Preece J."/>
            <person name="Michelmore R."/>
        </authorList>
    </citation>
    <scope>NUCLEOTIDE SEQUENCE [LARGE SCALE GENOMIC DNA]</scope>
</reference>
<gene>
    <name evidence="1" type="ORF">Pint_07109</name>
</gene>
<accession>A0ACC0XWL9</accession>
<protein>
    <submittedName>
        <fullName evidence="1">Uncharacterized protein</fullName>
    </submittedName>
</protein>
<organism evidence="1 2">
    <name type="scientific">Pistacia integerrima</name>
    <dbReference type="NCBI Taxonomy" id="434235"/>
    <lineage>
        <taxon>Eukaryota</taxon>
        <taxon>Viridiplantae</taxon>
        <taxon>Streptophyta</taxon>
        <taxon>Embryophyta</taxon>
        <taxon>Tracheophyta</taxon>
        <taxon>Spermatophyta</taxon>
        <taxon>Magnoliopsida</taxon>
        <taxon>eudicotyledons</taxon>
        <taxon>Gunneridae</taxon>
        <taxon>Pentapetalae</taxon>
        <taxon>rosids</taxon>
        <taxon>malvids</taxon>
        <taxon>Sapindales</taxon>
        <taxon>Anacardiaceae</taxon>
        <taxon>Pistacia</taxon>
    </lineage>
</organism>
<comment type="caution">
    <text evidence="1">The sequence shown here is derived from an EMBL/GenBank/DDBJ whole genome shotgun (WGS) entry which is preliminary data.</text>
</comment>
<evidence type="ECO:0000313" key="2">
    <source>
        <dbReference type="Proteomes" id="UP001163603"/>
    </source>
</evidence>
<dbReference type="Proteomes" id="UP001163603">
    <property type="component" value="Chromosome 10"/>
</dbReference>
<evidence type="ECO:0000313" key="1">
    <source>
        <dbReference type="EMBL" id="KAJ0024958.1"/>
    </source>
</evidence>
<dbReference type="EMBL" id="CM047745">
    <property type="protein sequence ID" value="KAJ0024958.1"/>
    <property type="molecule type" value="Genomic_DNA"/>
</dbReference>